<dbReference type="OrthoDB" id="3364994at2759"/>
<feature type="compositionally biased region" description="Polar residues" evidence="1">
    <location>
        <begin position="604"/>
        <end position="627"/>
    </location>
</feature>
<dbReference type="HOGENOM" id="CLU_326547_0_0_1"/>
<feature type="compositionally biased region" description="Polar residues" evidence="1">
    <location>
        <begin position="778"/>
        <end position="794"/>
    </location>
</feature>
<dbReference type="GeneID" id="19319410"/>
<evidence type="ECO:0000313" key="2">
    <source>
        <dbReference type="EMBL" id="EPQ27033.1"/>
    </source>
</evidence>
<dbReference type="KEGG" id="pfp:PFL1_05317"/>
<proteinExistence type="predicted"/>
<dbReference type="Proteomes" id="UP000053664">
    <property type="component" value="Unassembled WGS sequence"/>
</dbReference>
<evidence type="ECO:0000256" key="1">
    <source>
        <dbReference type="SAM" id="MobiDB-lite"/>
    </source>
</evidence>
<feature type="region of interest" description="Disordered" evidence="1">
    <location>
        <begin position="504"/>
        <end position="627"/>
    </location>
</feature>
<feature type="region of interest" description="Disordered" evidence="1">
    <location>
        <begin position="381"/>
        <end position="405"/>
    </location>
</feature>
<feature type="region of interest" description="Disordered" evidence="1">
    <location>
        <begin position="1"/>
        <end position="112"/>
    </location>
</feature>
<feature type="compositionally biased region" description="Gly residues" evidence="1">
    <location>
        <begin position="574"/>
        <end position="587"/>
    </location>
</feature>
<dbReference type="eggNOG" id="ENOG502T6K2">
    <property type="taxonomic scope" value="Eukaryota"/>
</dbReference>
<evidence type="ECO:0000313" key="3">
    <source>
        <dbReference type="Proteomes" id="UP000053664"/>
    </source>
</evidence>
<sequence length="970" mass="102503">MTSSYSRKPLSPSALATDARNWSHPSSPPSAAIHANGARYSPGGRSRVPSHSQRLGTADSSVSQATFTQQQRNAQHQQMYANGMSGDRHGYPTSNGGGPSSPHSSDRGLQTPSLEGRTRLASNGAAMGPPPHMRPAPLQSHVYGLNLDLRTPAPPLPQAPGEATSSSKKNRPAPHEQNAKFSVELFASQFDQRGYPILSGRAASVKGVLRMPAATGCDVMMKISAHTAAGAPAAVWDGIALAPFDLGEERKVFEVRDRLKANFDLARPRDAFAPRNEAMMEPPSLTQDDFVLPIPFDVKLPLGKATRVVDGELQSVAVPLPPSFEISSKLAAQERREMRMSTKGKTRGLAAKELVEKGFEKVYQIGCYYQITWTLVRDGGAGGGRGASGKKGDKASKGQKEAPAAEGDTLTVPFIFTGEPTTLPPYPPTIPSSLSPKIFTTPGTELGDQWDVHRSTARWSGSLLKTMRRAVDLELHIPSPSIVQAPSHLPMLIIIRPQDPTLLLSVRNGPQSGPNTAPGSPETGFREDPIDQLVANGGSDRDRERDRDAESIRTTRSIMSRLIRPSMSLARLSGGSGGGGGGGGSSSGSGRKPGSSGSSIFSSRRPNTAPSTGSSEAGVSDSMTNRTFNPNGAVPDLAGLVCVSLVQTTYCSTEGVNDTPESRRKIVSVADLEEVDVQALLLSSLPGADEPGFGRSAEDIAAINEVSASAKAAGVRVLVGSLTVNQTTPPSFRCQGLEVKYAVKVDLMPANRIGGDGVEKAFRNLGIRSGRSRGLSEGYSTTSSVHTQTQFTQLSNGSTPPTTPPSAGGTTRPFGAARSPGPENGQGEHRPYPSIMESAAASYDAMGSPPHPNEVGVAYSTNDQSAVAAEAQEPQEILSPDVDSVARFPGGPMYHQQRAMPSYPHNLSSGSVSGSSRTGWGSGQSVSEAGYTQSSSFMSEWGKDRKTVSKLHKTIGEMWIDVRVVRAQTF</sequence>
<feature type="region of interest" description="Disordered" evidence="1">
    <location>
        <begin position="905"/>
        <end position="928"/>
    </location>
</feature>
<accession>A0A061H3H5</accession>
<feature type="region of interest" description="Disordered" evidence="1">
    <location>
        <begin position="147"/>
        <end position="176"/>
    </location>
</feature>
<dbReference type="RefSeq" id="XP_007881040.1">
    <property type="nucleotide sequence ID" value="XM_007882849.1"/>
</dbReference>
<dbReference type="AlphaFoldDB" id="A0A061H3H5"/>
<feature type="compositionally biased region" description="Polar residues" evidence="1">
    <location>
        <begin position="508"/>
        <end position="518"/>
    </location>
</feature>
<name>A0A061H3H5_9BASI</name>
<protein>
    <submittedName>
        <fullName evidence="2">Uncharacterized protein</fullName>
    </submittedName>
</protein>
<feature type="compositionally biased region" description="Low complexity" evidence="1">
    <location>
        <begin position="908"/>
        <end position="925"/>
    </location>
</feature>
<feature type="compositionally biased region" description="Low complexity" evidence="1">
    <location>
        <begin position="23"/>
        <end position="35"/>
    </location>
</feature>
<organism evidence="2 3">
    <name type="scientific">Pseudozyma flocculosa PF-1</name>
    <dbReference type="NCBI Taxonomy" id="1277687"/>
    <lineage>
        <taxon>Eukaryota</taxon>
        <taxon>Fungi</taxon>
        <taxon>Dikarya</taxon>
        <taxon>Basidiomycota</taxon>
        <taxon>Ustilaginomycotina</taxon>
        <taxon>Ustilaginomycetes</taxon>
        <taxon>Ustilaginales</taxon>
        <taxon>Ustilaginaceae</taxon>
        <taxon>Pseudozyma</taxon>
    </lineage>
</organism>
<gene>
    <name evidence="2" type="ORF">PFL1_05317</name>
</gene>
<feature type="compositionally biased region" description="Low complexity" evidence="1">
    <location>
        <begin position="588"/>
        <end position="603"/>
    </location>
</feature>
<feature type="compositionally biased region" description="Basic and acidic residues" evidence="1">
    <location>
        <begin position="390"/>
        <end position="400"/>
    </location>
</feature>
<dbReference type="EMBL" id="KE361641">
    <property type="protein sequence ID" value="EPQ27033.1"/>
    <property type="molecule type" value="Genomic_DNA"/>
</dbReference>
<feature type="region of interest" description="Disordered" evidence="1">
    <location>
        <begin position="770"/>
        <end position="832"/>
    </location>
</feature>
<feature type="compositionally biased region" description="Low complexity" evidence="1">
    <location>
        <begin position="795"/>
        <end position="813"/>
    </location>
</feature>
<feature type="compositionally biased region" description="Polar residues" evidence="1">
    <location>
        <begin position="49"/>
        <end position="80"/>
    </location>
</feature>
<reference evidence="2 3" key="1">
    <citation type="journal article" date="2013" name="Plant Cell">
        <title>The transition from a phytopathogenic smut ancestor to an anamorphic biocontrol agent deciphered by comparative whole-genome analysis.</title>
        <authorList>
            <person name="Lefebvre F."/>
            <person name="Joly D.L."/>
            <person name="Labbe C."/>
            <person name="Teichmann B."/>
            <person name="Linning R."/>
            <person name="Belzile F."/>
            <person name="Bakkeren G."/>
            <person name="Belanger R.R."/>
        </authorList>
    </citation>
    <scope>NUCLEOTIDE SEQUENCE [LARGE SCALE GENOMIC DNA]</scope>
    <source>
        <strain evidence="2 3">PF-1</strain>
    </source>
</reference>
<feature type="compositionally biased region" description="Basic and acidic residues" evidence="1">
    <location>
        <begin position="539"/>
        <end position="553"/>
    </location>
</feature>